<organism evidence="10 12">
    <name type="scientific">Acidipropionibacterium acidipropionici</name>
    <dbReference type="NCBI Taxonomy" id="1748"/>
    <lineage>
        <taxon>Bacteria</taxon>
        <taxon>Bacillati</taxon>
        <taxon>Actinomycetota</taxon>
        <taxon>Actinomycetes</taxon>
        <taxon>Propionibacteriales</taxon>
        <taxon>Propionibacteriaceae</taxon>
        <taxon>Acidipropionibacterium</taxon>
    </lineage>
</organism>
<keyword evidence="4 8" id="KW-0479">Metal-binding</keyword>
<comment type="cofactor">
    <cofactor evidence="8">
        <name>Zn(2+)</name>
        <dbReference type="ChEBI" id="CHEBI:29105"/>
    </cofactor>
    <text evidence="8">Binds 1 zinc ion per subunit.</text>
</comment>
<evidence type="ECO:0000259" key="9">
    <source>
        <dbReference type="Pfam" id="PF20511"/>
    </source>
</evidence>
<dbReference type="NCBIfam" id="TIGR00218">
    <property type="entry name" value="manA"/>
    <property type="match status" value="1"/>
</dbReference>
<dbReference type="AlphaFoldDB" id="A0AAC9AP56"/>
<dbReference type="Proteomes" id="UP000178666">
    <property type="component" value="Chromosome"/>
</dbReference>
<evidence type="ECO:0000256" key="3">
    <source>
        <dbReference type="ARBA" id="ARBA00011956"/>
    </source>
</evidence>
<dbReference type="EC" id="5.3.1.8" evidence="3"/>
<dbReference type="PANTHER" id="PTHR10309:SF0">
    <property type="entry name" value="MANNOSE-6-PHOSPHATE ISOMERASE"/>
    <property type="match status" value="1"/>
</dbReference>
<protein>
    <recommendedName>
        <fullName evidence="3">mannose-6-phosphate isomerase</fullName>
        <ecNumber evidence="3">5.3.1.8</ecNumber>
    </recommendedName>
</protein>
<keyword evidence="6 10" id="KW-0413">Isomerase</keyword>
<dbReference type="InterPro" id="IPR046457">
    <property type="entry name" value="PMI_typeI_cat"/>
</dbReference>
<dbReference type="InterPro" id="IPR001250">
    <property type="entry name" value="Man6P_Isoase-1"/>
</dbReference>
<dbReference type="Pfam" id="PF20511">
    <property type="entry name" value="PMI_typeI_cat"/>
    <property type="match status" value="1"/>
</dbReference>
<dbReference type="GO" id="GO:0005829">
    <property type="term" value="C:cytosol"/>
    <property type="evidence" value="ECO:0007669"/>
    <property type="project" value="TreeGrafter"/>
</dbReference>
<feature type="binding site" evidence="8">
    <location>
        <position position="91"/>
    </location>
    <ligand>
        <name>Zn(2+)</name>
        <dbReference type="ChEBI" id="CHEBI:29105"/>
    </ligand>
</feature>
<gene>
    <name evidence="11" type="ORF">A8L58_15695</name>
    <name evidence="10" type="ORF">AXH35_14235</name>
</gene>
<proteinExistence type="inferred from homology"/>
<evidence type="ECO:0000313" key="12">
    <source>
        <dbReference type="Proteomes" id="UP000075221"/>
    </source>
</evidence>
<dbReference type="Gene3D" id="2.60.120.10">
    <property type="entry name" value="Jelly Rolls"/>
    <property type="match status" value="2"/>
</dbReference>
<evidence type="ECO:0000256" key="7">
    <source>
        <dbReference type="PIRSR" id="PIRSR001480-1"/>
    </source>
</evidence>
<feature type="binding site" evidence="8">
    <location>
        <position position="93"/>
    </location>
    <ligand>
        <name>Zn(2+)</name>
        <dbReference type="ChEBI" id="CHEBI:29105"/>
    </ligand>
</feature>
<reference evidence="10 12" key="2">
    <citation type="submission" date="2016-02" db="EMBL/GenBank/DDBJ databases">
        <title>Complete Genome Sequence of Propionibacterium acidipropionici ATCC 55737.</title>
        <authorList>
            <person name="Luna Flores C.H."/>
            <person name="Nielsen L.K."/>
            <person name="Marcellin E."/>
        </authorList>
    </citation>
    <scope>NUCLEOTIDE SEQUENCE [LARGE SCALE GENOMIC DNA]</scope>
    <source>
        <strain evidence="10 12">ATCC 55737</strain>
    </source>
</reference>
<comment type="catalytic activity">
    <reaction evidence="1">
        <text>D-mannose 6-phosphate = D-fructose 6-phosphate</text>
        <dbReference type="Rhea" id="RHEA:12356"/>
        <dbReference type="ChEBI" id="CHEBI:58735"/>
        <dbReference type="ChEBI" id="CHEBI:61527"/>
        <dbReference type="EC" id="5.3.1.8"/>
    </reaction>
</comment>
<dbReference type="Gene3D" id="1.10.441.10">
    <property type="entry name" value="Phosphomannose Isomerase, domain 2"/>
    <property type="match status" value="1"/>
</dbReference>
<feature type="binding site" evidence="8">
    <location>
        <position position="126"/>
    </location>
    <ligand>
        <name>Zn(2+)</name>
        <dbReference type="ChEBI" id="CHEBI:29105"/>
    </ligand>
</feature>
<dbReference type="RefSeq" id="WP_062820275.1">
    <property type="nucleotide sequence ID" value="NZ_CP014352.1"/>
</dbReference>
<evidence type="ECO:0000256" key="1">
    <source>
        <dbReference type="ARBA" id="ARBA00000757"/>
    </source>
</evidence>
<keyword evidence="5 8" id="KW-0862">Zinc</keyword>
<dbReference type="InterPro" id="IPR011051">
    <property type="entry name" value="RmlC_Cupin_sf"/>
</dbReference>
<reference evidence="11 13" key="1">
    <citation type="journal article" date="2016" name="Plant Dis.">
        <title>Improved production of propionic acid using genome shuffling.</title>
        <authorList>
            <person name="Luna-Flores C.H."/>
            <person name="Palfreyman R.W."/>
            <person name="Kromer J.O."/>
            <person name="Nielsen L.K."/>
            <person name="Marcellin E."/>
        </authorList>
    </citation>
    <scope>NUCLEOTIDE SEQUENCE [LARGE SCALE GENOMIC DNA]</scope>
    <source>
        <strain evidence="11 13">F3E8</strain>
    </source>
</reference>
<dbReference type="GO" id="GO:0009298">
    <property type="term" value="P:GDP-mannose biosynthetic process"/>
    <property type="evidence" value="ECO:0007669"/>
    <property type="project" value="InterPro"/>
</dbReference>
<name>A0AAC9AP56_9ACTN</name>
<keyword evidence="13" id="KW-1185">Reference proteome</keyword>
<dbReference type="PRINTS" id="PR00714">
    <property type="entry name" value="MAN6PISMRASE"/>
</dbReference>
<dbReference type="InterPro" id="IPR016305">
    <property type="entry name" value="Mannose-6-P_Isomerase"/>
</dbReference>
<evidence type="ECO:0000256" key="6">
    <source>
        <dbReference type="ARBA" id="ARBA00023235"/>
    </source>
</evidence>
<evidence type="ECO:0000256" key="5">
    <source>
        <dbReference type="ARBA" id="ARBA00022833"/>
    </source>
</evidence>
<dbReference type="EMBL" id="CP014352">
    <property type="protein sequence ID" value="AMS06433.1"/>
    <property type="molecule type" value="Genomic_DNA"/>
</dbReference>
<dbReference type="PIRSF" id="PIRSF001480">
    <property type="entry name" value="Mannose-6-phosphate_isomerase"/>
    <property type="match status" value="1"/>
</dbReference>
<comment type="similarity">
    <text evidence="2">Belongs to the mannose-6-phosphate isomerase type 1 family.</text>
</comment>
<dbReference type="InterPro" id="IPR014710">
    <property type="entry name" value="RmlC-like_jellyroll"/>
</dbReference>
<feature type="domain" description="Phosphomannose isomerase type I catalytic" evidence="9">
    <location>
        <begin position="2"/>
        <end position="141"/>
    </location>
</feature>
<evidence type="ECO:0000256" key="4">
    <source>
        <dbReference type="ARBA" id="ARBA00022723"/>
    </source>
</evidence>
<dbReference type="EMBL" id="CP015970">
    <property type="protein sequence ID" value="AOZ47881.1"/>
    <property type="molecule type" value="Genomic_DNA"/>
</dbReference>
<dbReference type="Proteomes" id="UP000075221">
    <property type="component" value="Chromosome"/>
</dbReference>
<feature type="binding site" evidence="8">
    <location>
        <position position="255"/>
    </location>
    <ligand>
        <name>Zn(2+)</name>
        <dbReference type="ChEBI" id="CHEBI:29105"/>
    </ligand>
</feature>
<evidence type="ECO:0000313" key="13">
    <source>
        <dbReference type="Proteomes" id="UP000178666"/>
    </source>
</evidence>
<dbReference type="GO" id="GO:0005975">
    <property type="term" value="P:carbohydrate metabolic process"/>
    <property type="evidence" value="ECO:0007669"/>
    <property type="project" value="InterPro"/>
</dbReference>
<dbReference type="PANTHER" id="PTHR10309">
    <property type="entry name" value="MANNOSE-6-PHOSPHATE ISOMERASE"/>
    <property type="match status" value="1"/>
</dbReference>
<evidence type="ECO:0000313" key="10">
    <source>
        <dbReference type="EMBL" id="AMS06433.1"/>
    </source>
</evidence>
<dbReference type="CDD" id="cd07011">
    <property type="entry name" value="cupin_PMI_type_I_N"/>
    <property type="match status" value="1"/>
</dbReference>
<evidence type="ECO:0000256" key="2">
    <source>
        <dbReference type="ARBA" id="ARBA00010772"/>
    </source>
</evidence>
<dbReference type="GO" id="GO:0008270">
    <property type="term" value="F:zinc ion binding"/>
    <property type="evidence" value="ECO:0007669"/>
    <property type="project" value="InterPro"/>
</dbReference>
<evidence type="ECO:0000313" key="11">
    <source>
        <dbReference type="EMBL" id="AOZ47881.1"/>
    </source>
</evidence>
<accession>A0AAC9AP56</accession>
<feature type="active site" evidence="7">
    <location>
        <position position="274"/>
    </location>
</feature>
<dbReference type="SUPFAM" id="SSF51182">
    <property type="entry name" value="RmlC-like cupins"/>
    <property type="match status" value="1"/>
</dbReference>
<sequence>MERLSGSIRNYAWGSMDAIPRILGREPDGLPQAEYWLGSYESAPSSAAEQSLLDRLGAHPEELGDANREHFGDRLPFLLKILSAAKPLSLQAHPDRKAAGEGHARSLAAGVEADQRTFVDEWPRPELMVALSEVEALYGFRDPLHTRKLFDALGTRTSLDPVLGPLTERSGSAAMAEVFLDTLTVDAKRRAMAREVVSAAVNHVGEDSDLGEFCRTAVELDEHRPDDSTILAALLLNRVHLSPGQALRVPPGTLHTYLSGTGVEISANSNNIVRGGLTDKLIDVDALISIVNFNSCGAGVVEPVGDGVIDEYPTDFPECRLWALHLRPGHAPILPATDGPRILLVIGGHAVCSSSAGTEETVGGHALWIPAGEQVQVQGNCDGFLAGVGTPQE</sequence>
<evidence type="ECO:0000256" key="8">
    <source>
        <dbReference type="PIRSR" id="PIRSR001480-2"/>
    </source>
</evidence>
<dbReference type="GO" id="GO:0004476">
    <property type="term" value="F:mannose-6-phosphate isomerase activity"/>
    <property type="evidence" value="ECO:0007669"/>
    <property type="project" value="UniProtKB-EC"/>
</dbReference>